<dbReference type="AlphaFoldDB" id="A0A5M3WJQ4"/>
<evidence type="ECO:0000313" key="2">
    <source>
        <dbReference type="Proteomes" id="UP000331127"/>
    </source>
</evidence>
<gene>
    <name evidence="1" type="ORF">Amac_010160</name>
</gene>
<evidence type="ECO:0000313" key="1">
    <source>
        <dbReference type="EMBL" id="GES07421.1"/>
    </source>
</evidence>
<dbReference type="EMBL" id="BLAE01000006">
    <property type="protein sequence ID" value="GES07421.1"/>
    <property type="molecule type" value="Genomic_DNA"/>
</dbReference>
<sequence>MMSPAPNPQAVGAQWERERAALVKCARALAFTYGGSQRPAESDPEGRALWDAMHAAYDALGVNDTRDLP</sequence>
<keyword evidence="2" id="KW-1185">Reference proteome</keyword>
<comment type="caution">
    <text evidence="1">The sequence shown here is derived from an EMBL/GenBank/DDBJ whole genome shotgun (WGS) entry which is preliminary data.</text>
</comment>
<protein>
    <submittedName>
        <fullName evidence="1">Uncharacterized protein</fullName>
    </submittedName>
</protein>
<name>A0A5M3WJQ4_9ACTN</name>
<dbReference type="Proteomes" id="UP000331127">
    <property type="component" value="Unassembled WGS sequence"/>
</dbReference>
<reference evidence="1 2" key="1">
    <citation type="submission" date="2019-10" db="EMBL/GenBank/DDBJ databases">
        <title>Whole genome shotgun sequence of Acrocarpospora macrocephala NBRC 16266.</title>
        <authorList>
            <person name="Ichikawa N."/>
            <person name="Kimura A."/>
            <person name="Kitahashi Y."/>
            <person name="Komaki H."/>
            <person name="Oguchi A."/>
        </authorList>
    </citation>
    <scope>NUCLEOTIDE SEQUENCE [LARGE SCALE GENOMIC DNA]</scope>
    <source>
        <strain evidence="1 2">NBRC 16266</strain>
    </source>
</reference>
<organism evidence="1 2">
    <name type="scientific">Acrocarpospora macrocephala</name>
    <dbReference type="NCBI Taxonomy" id="150177"/>
    <lineage>
        <taxon>Bacteria</taxon>
        <taxon>Bacillati</taxon>
        <taxon>Actinomycetota</taxon>
        <taxon>Actinomycetes</taxon>
        <taxon>Streptosporangiales</taxon>
        <taxon>Streptosporangiaceae</taxon>
        <taxon>Acrocarpospora</taxon>
    </lineage>
</organism>
<accession>A0A5M3WJQ4</accession>
<proteinExistence type="predicted"/>